<proteinExistence type="predicted"/>
<evidence type="ECO:0000256" key="1">
    <source>
        <dbReference type="SAM" id="MobiDB-lite"/>
    </source>
</evidence>
<dbReference type="AlphaFoldDB" id="A0A8S0R3Y3"/>
<organism evidence="3 4">
    <name type="scientific">Olea europaea subsp. europaea</name>
    <dbReference type="NCBI Taxonomy" id="158383"/>
    <lineage>
        <taxon>Eukaryota</taxon>
        <taxon>Viridiplantae</taxon>
        <taxon>Streptophyta</taxon>
        <taxon>Embryophyta</taxon>
        <taxon>Tracheophyta</taxon>
        <taxon>Spermatophyta</taxon>
        <taxon>Magnoliopsida</taxon>
        <taxon>eudicotyledons</taxon>
        <taxon>Gunneridae</taxon>
        <taxon>Pentapetalae</taxon>
        <taxon>asterids</taxon>
        <taxon>lamiids</taxon>
        <taxon>Lamiales</taxon>
        <taxon>Oleaceae</taxon>
        <taxon>Oleeae</taxon>
        <taxon>Olea</taxon>
    </lineage>
</organism>
<keyword evidence="2" id="KW-0812">Transmembrane</keyword>
<accession>A0A8S0R3Y3</accession>
<evidence type="ECO:0000313" key="3">
    <source>
        <dbReference type="EMBL" id="CAA2973103.1"/>
    </source>
</evidence>
<keyword evidence="4" id="KW-1185">Reference proteome</keyword>
<feature type="region of interest" description="Disordered" evidence="1">
    <location>
        <begin position="518"/>
        <end position="541"/>
    </location>
</feature>
<dbReference type="PANTHER" id="PTHR37254">
    <property type="entry name" value="OS01G0100500 PROTEIN"/>
    <property type="match status" value="1"/>
</dbReference>
<feature type="transmembrane region" description="Helical" evidence="2">
    <location>
        <begin position="76"/>
        <end position="99"/>
    </location>
</feature>
<feature type="compositionally biased region" description="Basic and acidic residues" evidence="1">
    <location>
        <begin position="523"/>
        <end position="538"/>
    </location>
</feature>
<keyword evidence="2" id="KW-1133">Transmembrane helix</keyword>
<keyword evidence="2" id="KW-0472">Membrane</keyword>
<reference evidence="3 4" key="1">
    <citation type="submission" date="2019-12" db="EMBL/GenBank/DDBJ databases">
        <authorList>
            <person name="Alioto T."/>
            <person name="Alioto T."/>
            <person name="Gomez Garrido J."/>
        </authorList>
    </citation>
    <scope>NUCLEOTIDE SEQUENCE [LARGE SCALE GENOMIC DNA]</scope>
</reference>
<gene>
    <name evidence="3" type="ORF">OLEA9_A057273</name>
</gene>
<feature type="transmembrane region" description="Helical" evidence="2">
    <location>
        <begin position="395"/>
        <end position="415"/>
    </location>
</feature>
<evidence type="ECO:0000313" key="4">
    <source>
        <dbReference type="Proteomes" id="UP000594638"/>
    </source>
</evidence>
<dbReference type="Proteomes" id="UP000594638">
    <property type="component" value="Unassembled WGS sequence"/>
</dbReference>
<name>A0A8S0R3Y3_OLEEU</name>
<dbReference type="PANTHER" id="PTHR37254:SF1">
    <property type="entry name" value="OS01G0100500 PROTEIN"/>
    <property type="match status" value="1"/>
</dbReference>
<dbReference type="EMBL" id="CACTIH010002085">
    <property type="protein sequence ID" value="CAA2973103.1"/>
    <property type="molecule type" value="Genomic_DNA"/>
</dbReference>
<dbReference type="OrthoDB" id="1909934at2759"/>
<sequence length="645" mass="72860">MQAVQCPRHGFRYNVTLCACDPGFFYNLSSNSCGLLAELGLAVEENSGVDSESTLAFPETIFSFDSIKKFTQSQAVFLEATLAMLLFWLGFCLLLRLFPLGNDGRSPWFKIRWWISRLDISFATRHWLEDQQVVKKRKTELGGTFSIASWMLFIGLFAALLYQTLSKRSVEVHNVRATNGPDLAAFLNDLEFNITTISSMSCAQLRGLGTLVTGNPGFIDYRVTSLSNFANYSCLNTTKGPTITLKCNNCQLTRDILYVSWQFIDLPNNPAAAIGFQFNLTAKSHADKKHLSFVSGTLKNASNFDDKPVTFRGAFPNILKFNLCPRIYHNLRDLKLIQPLFHEFLPGSSFSEINQLQTSLENSNDGFINTTLYVNFLSSYIVEIDDQNILGPVSFLADLGGLYCTCIGIFFFFLVQCEHRIKRLRNEDSIMRKIRNRRKAQERWEKLRKYVMFTWGSSSLDDKFGTETNVACLPGVGMESFHPGGPSHRRRLSSRIDGVSLSRKVGVPDNVQTQEFKSCSTHHAPDLEPRKPCSRNEPDQVSGKILAKGPKVERFLPVHFSIPSCLSLAYMTVNKKSELRHKRLGIPNSTILSYLLNSGLLGNKNSSSQNLCFDCSTCKFGKSKILPFPSEEKYERKFFLFSIME</sequence>
<evidence type="ECO:0000256" key="2">
    <source>
        <dbReference type="SAM" id="Phobius"/>
    </source>
</evidence>
<protein>
    <submittedName>
        <fullName evidence="3">Uncharacterized protein LOC111402117 isoform X1</fullName>
    </submittedName>
</protein>
<feature type="transmembrane region" description="Helical" evidence="2">
    <location>
        <begin position="140"/>
        <end position="162"/>
    </location>
</feature>
<dbReference type="Gramene" id="OE9A057273T2">
    <property type="protein sequence ID" value="OE9A057273C2"/>
    <property type="gene ID" value="OE9A057273"/>
</dbReference>
<comment type="caution">
    <text evidence="3">The sequence shown here is derived from an EMBL/GenBank/DDBJ whole genome shotgun (WGS) entry which is preliminary data.</text>
</comment>